<sequence>MSGGTSGGREPARGILTGGACLPPVSGRRRGKSCRARRIFFCGTARARSDAFTIPAPSSDNGQAQQDHARLLGQGEQVHAAFLADPRHPPVHRPPAAARIWVSGTPAPIQKTFTKGVDIHEVQAILTQFVAR</sequence>
<reference evidence="1" key="2">
    <citation type="submission" date="2020-09" db="EMBL/GenBank/DDBJ databases">
        <authorList>
            <person name="Sun Q."/>
            <person name="Ohkuma M."/>
        </authorList>
    </citation>
    <scope>NUCLEOTIDE SEQUENCE</scope>
    <source>
        <strain evidence="1">JCM 4386</strain>
    </source>
</reference>
<comment type="caution">
    <text evidence="1">The sequence shown here is derived from an EMBL/GenBank/DDBJ whole genome shotgun (WGS) entry which is preliminary data.</text>
</comment>
<dbReference type="AlphaFoldDB" id="A0A918FSX4"/>
<evidence type="ECO:0000313" key="1">
    <source>
        <dbReference type="EMBL" id="GGR74034.1"/>
    </source>
</evidence>
<proteinExistence type="predicted"/>
<keyword evidence="2" id="KW-1185">Reference proteome</keyword>
<name>A0A918FSX4_9ACTN</name>
<dbReference type="Proteomes" id="UP000606194">
    <property type="component" value="Unassembled WGS sequence"/>
</dbReference>
<evidence type="ECO:0000313" key="2">
    <source>
        <dbReference type="Proteomes" id="UP000606194"/>
    </source>
</evidence>
<gene>
    <name evidence="1" type="ORF">GCM10010269_11280</name>
</gene>
<reference evidence="1" key="1">
    <citation type="journal article" date="2014" name="Int. J. Syst. Evol. Microbiol.">
        <title>Complete genome sequence of Corynebacterium casei LMG S-19264T (=DSM 44701T), isolated from a smear-ripened cheese.</title>
        <authorList>
            <consortium name="US DOE Joint Genome Institute (JGI-PGF)"/>
            <person name="Walter F."/>
            <person name="Albersmeier A."/>
            <person name="Kalinowski J."/>
            <person name="Ruckert C."/>
        </authorList>
    </citation>
    <scope>NUCLEOTIDE SEQUENCE</scope>
    <source>
        <strain evidence="1">JCM 4386</strain>
    </source>
</reference>
<protein>
    <submittedName>
        <fullName evidence="1">Uncharacterized protein</fullName>
    </submittedName>
</protein>
<dbReference type="EMBL" id="BMTL01000004">
    <property type="protein sequence ID" value="GGR74034.1"/>
    <property type="molecule type" value="Genomic_DNA"/>
</dbReference>
<accession>A0A918FSX4</accession>
<organism evidence="1 2">
    <name type="scientific">Streptomyces humidus</name>
    <dbReference type="NCBI Taxonomy" id="52259"/>
    <lineage>
        <taxon>Bacteria</taxon>
        <taxon>Bacillati</taxon>
        <taxon>Actinomycetota</taxon>
        <taxon>Actinomycetes</taxon>
        <taxon>Kitasatosporales</taxon>
        <taxon>Streptomycetaceae</taxon>
        <taxon>Streptomyces</taxon>
    </lineage>
</organism>